<organism evidence="1">
    <name type="scientific">marine sediment metagenome</name>
    <dbReference type="NCBI Taxonomy" id="412755"/>
    <lineage>
        <taxon>unclassified sequences</taxon>
        <taxon>metagenomes</taxon>
        <taxon>ecological metagenomes</taxon>
    </lineage>
</organism>
<sequence>DQLGFSLTDIQAARQTRAIADMARSLDLPEEVKAKLDNPRAKIFTTLERIFDSSVGRGYLMVDPDPEHGLRGKTAKPQFLRGFKKLVTDVALGKQSSRTLNTNKDIHSYFQSWDRKELPAKTRGSFVPADIIQGRSVASSGLKPKPRAGAKKTPQMSTKVLPRDFKVRYGNDRLRDIRRELVLLDRDKFPNAGAVLLRVFFELAVIDYLGRINELPKIIARIEKKTGRKLPFAPQLKQLVPEIKRIAKKQLKAAEALKVEKAVQYDRAAPFTISGLHGFVHQDDFPSARDILQFWKRTEPLFRLMLEQAEDGAGE</sequence>
<dbReference type="AlphaFoldDB" id="A0A0F9I1Y5"/>
<reference evidence="1" key="1">
    <citation type="journal article" date="2015" name="Nature">
        <title>Complex archaea that bridge the gap between prokaryotes and eukaryotes.</title>
        <authorList>
            <person name="Spang A."/>
            <person name="Saw J.H."/>
            <person name="Jorgensen S.L."/>
            <person name="Zaremba-Niedzwiedzka K."/>
            <person name="Martijn J."/>
            <person name="Lind A.E."/>
            <person name="van Eijk R."/>
            <person name="Schleper C."/>
            <person name="Guy L."/>
            <person name="Ettema T.J."/>
        </authorList>
    </citation>
    <scope>NUCLEOTIDE SEQUENCE</scope>
</reference>
<proteinExistence type="predicted"/>
<dbReference type="EMBL" id="LAZR01015318">
    <property type="protein sequence ID" value="KKM13719.1"/>
    <property type="molecule type" value="Genomic_DNA"/>
</dbReference>
<gene>
    <name evidence="1" type="ORF">LCGC14_1713400</name>
</gene>
<evidence type="ECO:0000313" key="1">
    <source>
        <dbReference type="EMBL" id="KKM13719.1"/>
    </source>
</evidence>
<protein>
    <submittedName>
        <fullName evidence="1">Uncharacterized protein</fullName>
    </submittedName>
</protein>
<feature type="non-terminal residue" evidence="1">
    <location>
        <position position="1"/>
    </location>
</feature>
<accession>A0A0F9I1Y5</accession>
<name>A0A0F9I1Y5_9ZZZZ</name>
<comment type="caution">
    <text evidence="1">The sequence shown here is derived from an EMBL/GenBank/DDBJ whole genome shotgun (WGS) entry which is preliminary data.</text>
</comment>